<keyword evidence="11" id="KW-1185">Reference proteome</keyword>
<dbReference type="OrthoDB" id="5421at2759"/>
<dbReference type="GO" id="GO:0045815">
    <property type="term" value="P:transcription initiation-coupled chromatin remodeling"/>
    <property type="evidence" value="ECO:0007669"/>
    <property type="project" value="TreeGrafter"/>
</dbReference>
<dbReference type="SUPFAM" id="SSF52540">
    <property type="entry name" value="P-loop containing nucleoside triphosphate hydrolases"/>
    <property type="match status" value="2"/>
</dbReference>
<dbReference type="InterPro" id="IPR003593">
    <property type="entry name" value="AAA+_ATPase"/>
</dbReference>
<dbReference type="PROSITE" id="PS00674">
    <property type="entry name" value="AAA"/>
    <property type="match status" value="1"/>
</dbReference>
<dbReference type="Proteomes" id="UP000070501">
    <property type="component" value="Unassembled WGS sequence"/>
</dbReference>
<dbReference type="CDD" id="cd05491">
    <property type="entry name" value="Bromo_TBP7_like"/>
    <property type="match status" value="1"/>
</dbReference>
<feature type="compositionally biased region" description="Polar residues" evidence="8">
    <location>
        <begin position="805"/>
        <end position="814"/>
    </location>
</feature>
<comment type="similarity">
    <text evidence="2">Belongs to the AAA ATPase family.</text>
</comment>
<dbReference type="PRINTS" id="PR00830">
    <property type="entry name" value="ENDOLAPTASE"/>
</dbReference>
<sequence>MENHIDQLKEMVQLPLLYPQLFLNLKITPPRGVLFHGPPGTGKTLLARALANSIGFGGKKISFYMRKGADALSKWVGEAEKQLRLLFEEARKTQPSIIFFDEIDGLAPVRSSKQEQIHASIVSTLLALMDGMDGRGQVIVIGATNRPDNIDPALRRPGRFDREFYFPLPDVEARKSILDIHTKDWGLSGDFKQSLAKETKGYGGADLRSLCTEAGLNAIQRTYPQIYMTSEQLLVDPSKIHVQMSDFVIAKRKIIASSQRSSTSGAAPLPKVIEPLLRKQVGAMKEALDAVLPRAKKATALEEAMLEPYDDEDFGHGREALFEEFERSQTFRPRLLISGAAGMGQSYIGPALLHHLEGVHVQSFDLATVVGDVGKVEEKILSLFKEVKRHQPSVIFIPNVDVWYNALARTGDGLETFLTLLRSLQPTDPVMLLATADKDSSQLDAELVKELFGFSKANVLDIARPTKENRQEYFARIIDHIRRSPKDFPNPVDRKKRILETLPVAPPPPPKKLTKEEMRKASLDYRRLLNLLKVNLQPIMDQINRKYRLFRNPVLMPAQFEYLFAEQDPNYVSADIAGLPRPYEIDQDTKGTNVLRETATGKFYYNMDIVVIEERLANGYYISPFAFLRDIYALDHDAKAHGIDKQRILKASELLSNVEVDIQDVNTKFNNDNVTTDWEGEFRKEQERRAIRIERRRKKAAMQSVVDSAQVNDSQNPQPPRLNTTTAHFQVIGDLPNGMDEDSPSPAPGALSGDVTASLGAVAGEDTQMTDADQVHGNVAMQPPSQWPRIEQRPVDLSARATAGADTQLSQRSAVQALPPGVSPSALANDASTTKTSDPSNRSSDFSTQLTNGHHGEHSSPGEQIPDTQPLTQHTSSDEQWPHSQAHALARGYNNFSQSSAHNASPLAAKSSQVASVANLLNSPVPDDGPQSQPQSSSAASQYVEVDDASADLFLLQLTTRTSGCTIEQLEQISRELMAKIWKTRGEHNRMKVLTSVTKIFNDTIEDIEKIQKILQQSQ</sequence>
<evidence type="ECO:0000313" key="10">
    <source>
        <dbReference type="EMBL" id="KXJ97591.1"/>
    </source>
</evidence>
<dbReference type="STRING" id="196109.A0A136JKB5"/>
<dbReference type="GO" id="GO:0016887">
    <property type="term" value="F:ATP hydrolysis activity"/>
    <property type="evidence" value="ECO:0007669"/>
    <property type="project" value="InterPro"/>
</dbReference>
<dbReference type="GO" id="GO:0005524">
    <property type="term" value="F:ATP binding"/>
    <property type="evidence" value="ECO:0007669"/>
    <property type="project" value="UniProtKB-KW"/>
</dbReference>
<dbReference type="InterPro" id="IPR041569">
    <property type="entry name" value="AAA_lid_3"/>
</dbReference>
<dbReference type="InParanoid" id="A0A136JKB5"/>
<keyword evidence="7" id="KW-0539">Nucleus</keyword>
<dbReference type="Pfam" id="PF17862">
    <property type="entry name" value="AAA_lid_3"/>
    <property type="match status" value="1"/>
</dbReference>
<feature type="compositionally biased region" description="Polar residues" evidence="8">
    <location>
        <begin position="830"/>
        <end position="852"/>
    </location>
</feature>
<feature type="compositionally biased region" description="Polar residues" evidence="8">
    <location>
        <begin position="705"/>
        <end position="728"/>
    </location>
</feature>
<feature type="domain" description="AAA+ ATPase" evidence="9">
    <location>
        <begin position="331"/>
        <end position="466"/>
    </location>
</feature>
<reference evidence="11" key="1">
    <citation type="submission" date="2016-02" db="EMBL/GenBank/DDBJ databases">
        <title>Draft genome sequence of Microdochium bolleyi, a fungal endophyte of beachgrass.</title>
        <authorList>
            <consortium name="DOE Joint Genome Institute"/>
            <person name="David A.S."/>
            <person name="May G."/>
            <person name="Haridas S."/>
            <person name="Lim J."/>
            <person name="Wang M."/>
            <person name="Labutti K."/>
            <person name="Lipzen A."/>
            <person name="Barry K."/>
            <person name="Grigoriev I.V."/>
        </authorList>
    </citation>
    <scope>NUCLEOTIDE SEQUENCE [LARGE SCALE GENOMIC DNA]</scope>
    <source>
        <strain evidence="11">J235TASD1</strain>
    </source>
</reference>
<evidence type="ECO:0000256" key="3">
    <source>
        <dbReference type="ARBA" id="ARBA00022741"/>
    </source>
</evidence>
<evidence type="ECO:0000256" key="8">
    <source>
        <dbReference type="SAM" id="MobiDB-lite"/>
    </source>
</evidence>
<dbReference type="FunFam" id="3.40.50.300:FF:000061">
    <property type="entry name" value="ATPase family, AAA domain-containing 2"/>
    <property type="match status" value="1"/>
</dbReference>
<protein>
    <recommendedName>
        <fullName evidence="9">AAA+ ATPase domain-containing protein</fullName>
    </recommendedName>
</protein>
<evidence type="ECO:0000259" key="9">
    <source>
        <dbReference type="SMART" id="SM00382"/>
    </source>
</evidence>
<evidence type="ECO:0000256" key="5">
    <source>
        <dbReference type="ARBA" id="ARBA00022840"/>
    </source>
</evidence>
<dbReference type="InterPro" id="IPR027417">
    <property type="entry name" value="P-loop_NTPase"/>
</dbReference>
<keyword evidence="6" id="KW-0103">Bromodomain</keyword>
<dbReference type="Pfam" id="PF00004">
    <property type="entry name" value="AAA"/>
    <property type="match status" value="2"/>
</dbReference>
<evidence type="ECO:0000256" key="4">
    <source>
        <dbReference type="ARBA" id="ARBA00022801"/>
    </source>
</evidence>
<evidence type="ECO:0000256" key="1">
    <source>
        <dbReference type="ARBA" id="ARBA00004123"/>
    </source>
</evidence>
<feature type="region of interest" description="Disordered" evidence="8">
    <location>
        <begin position="920"/>
        <end position="943"/>
    </location>
</feature>
<dbReference type="EMBL" id="KQ964245">
    <property type="protein sequence ID" value="KXJ97591.1"/>
    <property type="molecule type" value="Genomic_DNA"/>
</dbReference>
<evidence type="ECO:0000313" key="11">
    <source>
        <dbReference type="Proteomes" id="UP000070501"/>
    </source>
</evidence>
<keyword evidence="3" id="KW-0547">Nucleotide-binding</keyword>
<dbReference type="Gene3D" id="3.40.50.300">
    <property type="entry name" value="P-loop containing nucleotide triphosphate hydrolases"/>
    <property type="match status" value="2"/>
</dbReference>
<keyword evidence="5" id="KW-0067">ATP-binding</keyword>
<feature type="domain" description="AAA+ ATPase" evidence="9">
    <location>
        <begin position="29"/>
        <end position="170"/>
    </location>
</feature>
<evidence type="ECO:0000256" key="2">
    <source>
        <dbReference type="ARBA" id="ARBA00006914"/>
    </source>
</evidence>
<organism evidence="10 11">
    <name type="scientific">Microdochium bolleyi</name>
    <dbReference type="NCBI Taxonomy" id="196109"/>
    <lineage>
        <taxon>Eukaryota</taxon>
        <taxon>Fungi</taxon>
        <taxon>Dikarya</taxon>
        <taxon>Ascomycota</taxon>
        <taxon>Pezizomycotina</taxon>
        <taxon>Sordariomycetes</taxon>
        <taxon>Xylariomycetidae</taxon>
        <taxon>Xylariales</taxon>
        <taxon>Microdochiaceae</taxon>
        <taxon>Microdochium</taxon>
    </lineage>
</organism>
<dbReference type="PANTHER" id="PTHR23069">
    <property type="entry name" value="AAA DOMAIN-CONTAINING"/>
    <property type="match status" value="1"/>
</dbReference>
<feature type="compositionally biased region" description="Low complexity" evidence="8">
    <location>
        <begin position="930"/>
        <end position="942"/>
    </location>
</feature>
<dbReference type="GO" id="GO:0005634">
    <property type="term" value="C:nucleus"/>
    <property type="evidence" value="ECO:0007669"/>
    <property type="project" value="UniProtKB-SubCell"/>
</dbReference>
<dbReference type="Gene3D" id="1.10.8.60">
    <property type="match status" value="1"/>
</dbReference>
<feature type="region of interest" description="Disordered" evidence="8">
    <location>
        <begin position="702"/>
        <end position="754"/>
    </location>
</feature>
<dbReference type="FunCoup" id="A0A136JKB5">
    <property type="interactions" value="689"/>
</dbReference>
<evidence type="ECO:0000256" key="6">
    <source>
        <dbReference type="ARBA" id="ARBA00023117"/>
    </source>
</evidence>
<dbReference type="InterPro" id="IPR003960">
    <property type="entry name" value="ATPase_AAA_CS"/>
</dbReference>
<dbReference type="GO" id="GO:0006334">
    <property type="term" value="P:nucleosome assembly"/>
    <property type="evidence" value="ECO:0007669"/>
    <property type="project" value="TreeGrafter"/>
</dbReference>
<feature type="compositionally biased region" description="Polar residues" evidence="8">
    <location>
        <begin position="866"/>
        <end position="875"/>
    </location>
</feature>
<dbReference type="GO" id="GO:0042393">
    <property type="term" value="F:histone binding"/>
    <property type="evidence" value="ECO:0007669"/>
    <property type="project" value="TreeGrafter"/>
</dbReference>
<dbReference type="PANTHER" id="PTHR23069:SF0">
    <property type="entry name" value="TAT-BINDING HOMOLOG 7"/>
    <property type="match status" value="1"/>
</dbReference>
<dbReference type="FunFam" id="3.40.50.300:FF:001218">
    <property type="entry name" value="AAA family ATPase, putative"/>
    <property type="match status" value="1"/>
</dbReference>
<dbReference type="InterPro" id="IPR003959">
    <property type="entry name" value="ATPase_AAA_core"/>
</dbReference>
<accession>A0A136JKB5</accession>
<keyword evidence="4" id="KW-0378">Hydrolase</keyword>
<dbReference type="InterPro" id="IPR045199">
    <property type="entry name" value="ATAD2-like"/>
</dbReference>
<evidence type="ECO:0000256" key="7">
    <source>
        <dbReference type="ARBA" id="ARBA00023242"/>
    </source>
</evidence>
<name>A0A136JKB5_9PEZI</name>
<dbReference type="SMART" id="SM00382">
    <property type="entry name" value="AAA"/>
    <property type="match status" value="2"/>
</dbReference>
<proteinExistence type="inferred from homology"/>
<dbReference type="GO" id="GO:0006337">
    <property type="term" value="P:nucleosome disassembly"/>
    <property type="evidence" value="ECO:0007669"/>
    <property type="project" value="TreeGrafter"/>
</dbReference>
<gene>
    <name evidence="10" type="ORF">Micbo1qcDRAFT_156518</name>
</gene>
<comment type="subcellular location">
    <subcellularLocation>
        <location evidence="1">Nucleus</location>
    </subcellularLocation>
</comment>
<feature type="region of interest" description="Disordered" evidence="8">
    <location>
        <begin position="802"/>
        <end position="885"/>
    </location>
</feature>
<dbReference type="GO" id="GO:0003682">
    <property type="term" value="F:chromatin binding"/>
    <property type="evidence" value="ECO:0007669"/>
    <property type="project" value="TreeGrafter"/>
</dbReference>
<dbReference type="AlphaFoldDB" id="A0A136JKB5"/>